<dbReference type="RefSeq" id="WP_012377979.1">
    <property type="nucleotide sequence ID" value="NC_010572.1"/>
</dbReference>
<reference evidence="3" key="1">
    <citation type="journal article" date="2008" name="J. Bacteriol.">
        <title>Genome sequence of the streptomycin-producing microorganism Streptomyces griseus IFO 13350.</title>
        <authorList>
            <person name="Ohnishi Y."/>
            <person name="Ishikawa J."/>
            <person name="Hara H."/>
            <person name="Suzuki H."/>
            <person name="Ikenoya M."/>
            <person name="Ikeda H."/>
            <person name="Yamashita A."/>
            <person name="Hattori M."/>
            <person name="Horinouchi S."/>
        </authorList>
    </citation>
    <scope>NUCLEOTIDE SEQUENCE [LARGE SCALE GENOMIC DNA]</scope>
    <source>
        <strain evidence="3">JCM 4626 / NBRC 13350</strain>
    </source>
</reference>
<gene>
    <name evidence="2" type="ordered locus">SGR_677</name>
</gene>
<evidence type="ECO:0000313" key="3">
    <source>
        <dbReference type="Proteomes" id="UP000001685"/>
    </source>
</evidence>
<dbReference type="SUPFAM" id="SSF50494">
    <property type="entry name" value="Trypsin-like serine proteases"/>
    <property type="match status" value="1"/>
</dbReference>
<name>B1VRT8_STRGG</name>
<dbReference type="KEGG" id="sgr:SGR_677"/>
<sequence>MGWFSRRSAPGSHTALLRTSDSRAAGGAVLLSTRRILTCAHVVNDALGRALLSTEHPEHGGAFAVSFRGADAAAGVGTGRVSLWLPPQQRAGSPVWGGDLAVLDLDEPAPDWTRPVVWQDMLEGMELRAWHGGGAAITYANTVAGLQHDGCCYLDGSLSGAAIGPGYSGGPLWVRSDATVAGLAVAQVMSDGPALKAQDTVRRGWAVPWQTIREEMTRAGAGDVVAECQVVRRGRATGPAETSVQAMAPLLRTLLDDPVRRTDHCRDLSFALECDVPTGGAQAPTLDEVATVLLTEDRALATLSESLAPAVEHDPPRRRALSALLALGRVEDHVRLLSFAEHRQLVGFLQTSVRTDPGLIARAAREALRFMNLPIVLSQASRPTVADVDAIILDLEDYPDGGLTTAQSVPVPALLRLTEFAAAATADTTHRARLRAWCDRVADRLDISPPALAERRADAETWAAHRPSPVTRVGTRLTPADGEPAGRFRCEIWLWHRDGTRVGVTTPKAFLTPEEIGRLLRRTAEGSRAAGEPAPTQVDVVVGPAHLEIDVDGWETGSELADGLPELSGLRDVLPDVSGLSVALGSRYQVALRCPDFTVRTADEVQRRWAADTPHSLVVGDPSVDIQHLYELLSTTHRDTVRVVLHGPPQQRSRLLPVCLAMGVPVVLWDRAATSHDDAPRLDHLDPTGPLDKLPQRLQNLRSAIYGAEAGLSTARPALVWHDTELSLPEPLQFADPA</sequence>
<dbReference type="PATRIC" id="fig|455632.4.peg.660"/>
<dbReference type="Pfam" id="PF20028">
    <property type="entry name" value="VMAP-C"/>
    <property type="match status" value="1"/>
</dbReference>
<dbReference type="AlphaFoldDB" id="B1VRT8"/>
<organism evidence="2 3">
    <name type="scientific">Streptomyces griseus subsp. griseus (strain JCM 4626 / CBS 651.72 / NBRC 13350 / KCC S-0626 / ISP 5235)</name>
    <dbReference type="NCBI Taxonomy" id="455632"/>
    <lineage>
        <taxon>Bacteria</taxon>
        <taxon>Bacillati</taxon>
        <taxon>Actinomycetota</taxon>
        <taxon>Actinomycetes</taxon>
        <taxon>Kitasatosporales</taxon>
        <taxon>Streptomycetaceae</taxon>
        <taxon>Streptomyces</taxon>
    </lineage>
</organism>
<feature type="domain" description="vWA-MoxR associated protein C-terminal" evidence="1">
    <location>
        <begin position="486"/>
        <end position="723"/>
    </location>
</feature>
<accession>B1VRT8</accession>
<dbReference type="InterPro" id="IPR045450">
    <property type="entry name" value="VMAP_C"/>
</dbReference>
<evidence type="ECO:0000259" key="1">
    <source>
        <dbReference type="Pfam" id="PF20028"/>
    </source>
</evidence>
<dbReference type="InterPro" id="IPR009003">
    <property type="entry name" value="Peptidase_S1_PA"/>
</dbReference>
<proteinExistence type="predicted"/>
<dbReference type="eggNOG" id="COG0265">
    <property type="taxonomic scope" value="Bacteria"/>
</dbReference>
<dbReference type="HOGENOM" id="CLU_375928_0_0_11"/>
<dbReference type="EMBL" id="AP009493">
    <property type="protein sequence ID" value="BAG17506.1"/>
    <property type="molecule type" value="Genomic_DNA"/>
</dbReference>
<dbReference type="Proteomes" id="UP000001685">
    <property type="component" value="Chromosome"/>
</dbReference>
<evidence type="ECO:0000313" key="2">
    <source>
        <dbReference type="EMBL" id="BAG17506.1"/>
    </source>
</evidence>
<protein>
    <recommendedName>
        <fullName evidence="1">vWA-MoxR associated protein C-terminal domain-containing protein</fullName>
    </recommendedName>
</protein>